<sequence>MYYRAQTGLSECLPSPIFNMMLISFYSTKSVDFREKKFTAFSIASGVILITGSELLNQILLYLISYLVNKAAGKRRLAKMNNKRRQVYWFDLENRLRSSFVYTKPISVNAQCGHSSVRWCEMRTKPEEEETSGLQKQQNNGRKVVMKRESLFFRLQLLTINDINTN</sequence>
<reference evidence="3" key="1">
    <citation type="submission" date="2022-11" db="UniProtKB">
        <authorList>
            <consortium name="WormBaseParasite"/>
        </authorList>
    </citation>
    <scope>IDENTIFICATION</scope>
</reference>
<feature type="transmembrane region" description="Helical" evidence="1">
    <location>
        <begin position="12"/>
        <end position="28"/>
    </location>
</feature>
<feature type="transmembrane region" description="Helical" evidence="1">
    <location>
        <begin position="40"/>
        <end position="68"/>
    </location>
</feature>
<keyword evidence="1" id="KW-1133">Transmembrane helix</keyword>
<keyword evidence="1" id="KW-0472">Membrane</keyword>
<dbReference type="Proteomes" id="UP000887565">
    <property type="component" value="Unplaced"/>
</dbReference>
<evidence type="ECO:0000256" key="1">
    <source>
        <dbReference type="SAM" id="Phobius"/>
    </source>
</evidence>
<name>A0A915LC09_ROMCU</name>
<dbReference type="WBParaSite" id="nRc.2.0.1.t47883-RA">
    <property type="protein sequence ID" value="nRc.2.0.1.t47883-RA"/>
    <property type="gene ID" value="nRc.2.0.1.g47883"/>
</dbReference>
<evidence type="ECO:0000313" key="3">
    <source>
        <dbReference type="WBParaSite" id="nRc.2.0.1.t47883-RA"/>
    </source>
</evidence>
<proteinExistence type="predicted"/>
<keyword evidence="1" id="KW-0812">Transmembrane</keyword>
<protein>
    <submittedName>
        <fullName evidence="3">Uncharacterized protein</fullName>
    </submittedName>
</protein>
<dbReference type="AlphaFoldDB" id="A0A915LC09"/>
<keyword evidence="2" id="KW-1185">Reference proteome</keyword>
<organism evidence="2 3">
    <name type="scientific">Romanomermis culicivorax</name>
    <name type="common">Nematode worm</name>
    <dbReference type="NCBI Taxonomy" id="13658"/>
    <lineage>
        <taxon>Eukaryota</taxon>
        <taxon>Metazoa</taxon>
        <taxon>Ecdysozoa</taxon>
        <taxon>Nematoda</taxon>
        <taxon>Enoplea</taxon>
        <taxon>Dorylaimia</taxon>
        <taxon>Mermithida</taxon>
        <taxon>Mermithoidea</taxon>
        <taxon>Mermithidae</taxon>
        <taxon>Romanomermis</taxon>
    </lineage>
</organism>
<evidence type="ECO:0000313" key="2">
    <source>
        <dbReference type="Proteomes" id="UP000887565"/>
    </source>
</evidence>
<accession>A0A915LC09</accession>